<sequence>MRNISLAFTRWAFAFSSALQRIPAPITWFAFLLTAGALLALRRPDELLNPYVWAEDGVVNIRDFIDYGARSIFHTVAGYFVLATKLISVTALSISFKHYPVIANWLSFSFELAVLCCIWKAPTNLAGKALCAFMVLLHPNGGENYIVPLTAFWHATLLVPLALLWKKEADHLRHRWIRSIFIVLGGLSSPVIIPLSPLFLWRAYKEGRKEWLFAGLALICAAIQMFAIITYGMAGDKQGPGALVQLLSLIDSNVFIDFINKFIGYAFFYPNQYRPYIIYLTLSILAILIISISLRLKQLSQTFWLLLCMFFSSVALSVVRVSVSIIDPYLAGPRYFFYPYIFLYWVVIYLIVYSRFFFSVILSLLLAQGIYTTASLPYIRSIDRFVWKDYVEQCKASTFSEFVFPIHTSGSSKDVWTLKVSPDDCRRLH</sequence>
<feature type="transmembrane region" description="Helical" evidence="1">
    <location>
        <begin position="21"/>
        <end position="41"/>
    </location>
</feature>
<evidence type="ECO:0000313" key="3">
    <source>
        <dbReference type="Proteomes" id="UP000054051"/>
    </source>
</evidence>
<dbReference type="RefSeq" id="WP_006682755.1">
    <property type="nucleotide sequence ID" value="NZ_CAFB01000043.1"/>
</dbReference>
<feature type="transmembrane region" description="Helical" evidence="1">
    <location>
        <begin position="145"/>
        <end position="164"/>
    </location>
</feature>
<dbReference type="OrthoDB" id="6057858at2"/>
<feature type="transmembrane region" description="Helical" evidence="1">
    <location>
        <begin position="176"/>
        <end position="199"/>
    </location>
</feature>
<protein>
    <recommendedName>
        <fullName evidence="4">Transmembrane protein</fullName>
    </recommendedName>
</protein>
<accession>G2J9X7</accession>
<evidence type="ECO:0000313" key="2">
    <source>
        <dbReference type="EMBL" id="CCD29574.1"/>
    </source>
</evidence>
<proteinExistence type="predicted"/>
<name>G2J9X7_9BURK</name>
<dbReference type="eggNOG" id="ENOG50333MP">
    <property type="taxonomic scope" value="Bacteria"/>
</dbReference>
<feature type="transmembrane region" description="Helical" evidence="1">
    <location>
        <begin position="360"/>
        <end position="379"/>
    </location>
</feature>
<dbReference type="STRING" id="1070319.CAGGBEG34_260022"/>
<keyword evidence="1" id="KW-0472">Membrane</keyword>
<evidence type="ECO:0008006" key="4">
    <source>
        <dbReference type="Google" id="ProtNLM"/>
    </source>
</evidence>
<feature type="transmembrane region" description="Helical" evidence="1">
    <location>
        <begin position="246"/>
        <end position="270"/>
    </location>
</feature>
<feature type="transmembrane region" description="Helical" evidence="1">
    <location>
        <begin position="303"/>
        <end position="323"/>
    </location>
</feature>
<feature type="transmembrane region" description="Helical" evidence="1">
    <location>
        <begin position="211"/>
        <end position="234"/>
    </location>
</feature>
<reference evidence="2 3" key="1">
    <citation type="submission" date="2011-08" db="EMBL/GenBank/DDBJ databases">
        <title>The genome of the obligate endobacterium of an arbuscular mycorrhizal fungus reveals an interphylum network of nutritional interactions.</title>
        <authorList>
            <person name="Ghignone S."/>
            <person name="Salvioli A."/>
            <person name="Anca I."/>
            <person name="Lumini E."/>
            <person name="Ortu G."/>
            <person name="Petiti L."/>
            <person name="Cruveiller S."/>
            <person name="Bianciotto V."/>
            <person name="Piffanelli P."/>
            <person name="Lanfranco L."/>
            <person name="Bonfante P."/>
        </authorList>
    </citation>
    <scope>NUCLEOTIDE SEQUENCE [LARGE SCALE GENOMIC DNA]</scope>
    <source>
        <strain evidence="2 3">BEG34</strain>
    </source>
</reference>
<feature type="transmembrane region" description="Helical" evidence="1">
    <location>
        <begin position="276"/>
        <end position="296"/>
    </location>
</feature>
<comment type="caution">
    <text evidence="2">The sequence shown here is derived from an EMBL/GenBank/DDBJ whole genome shotgun (WGS) entry which is preliminary data.</text>
</comment>
<keyword evidence="1" id="KW-1133">Transmembrane helix</keyword>
<feature type="transmembrane region" description="Helical" evidence="1">
    <location>
        <begin position="335"/>
        <end position="353"/>
    </location>
</feature>
<keyword evidence="1" id="KW-0812">Transmembrane</keyword>
<dbReference type="Proteomes" id="UP000054051">
    <property type="component" value="Unassembled WGS sequence"/>
</dbReference>
<dbReference type="AlphaFoldDB" id="G2J9X7"/>
<feature type="transmembrane region" description="Helical" evidence="1">
    <location>
        <begin position="72"/>
        <end position="94"/>
    </location>
</feature>
<gene>
    <name evidence="2" type="ORF">CAGGBEG34_260022</name>
</gene>
<keyword evidence="3" id="KW-1185">Reference proteome</keyword>
<organism evidence="2 3">
    <name type="scientific">Candidatus Glomeribacter gigasporarum BEG34</name>
    <dbReference type="NCBI Taxonomy" id="1070319"/>
    <lineage>
        <taxon>Bacteria</taxon>
        <taxon>Pseudomonadati</taxon>
        <taxon>Pseudomonadota</taxon>
        <taxon>Betaproteobacteria</taxon>
        <taxon>Burkholderiales</taxon>
        <taxon>Burkholderiaceae</taxon>
        <taxon>Candidatus Glomeribacter</taxon>
    </lineage>
</organism>
<dbReference type="EMBL" id="CAFB01000043">
    <property type="protein sequence ID" value="CCD29574.1"/>
    <property type="molecule type" value="Genomic_DNA"/>
</dbReference>
<evidence type="ECO:0000256" key="1">
    <source>
        <dbReference type="SAM" id="Phobius"/>
    </source>
</evidence>